<gene>
    <name evidence="2" type="ORF">V6N11_069404</name>
</gene>
<feature type="region of interest" description="Disordered" evidence="1">
    <location>
        <begin position="39"/>
        <end position="63"/>
    </location>
</feature>
<evidence type="ECO:0000256" key="1">
    <source>
        <dbReference type="SAM" id="MobiDB-lite"/>
    </source>
</evidence>
<name>A0ABR1Z9W4_9ROSI</name>
<feature type="region of interest" description="Disordered" evidence="1">
    <location>
        <begin position="195"/>
        <end position="216"/>
    </location>
</feature>
<dbReference type="Proteomes" id="UP001396334">
    <property type="component" value="Unassembled WGS sequence"/>
</dbReference>
<accession>A0ABR1Z9W4</accession>
<reference evidence="2 3" key="1">
    <citation type="journal article" date="2024" name="G3 (Bethesda)">
        <title>Genome assembly of Hibiscus sabdariffa L. provides insights into metabolisms of medicinal natural products.</title>
        <authorList>
            <person name="Kim T."/>
        </authorList>
    </citation>
    <scope>NUCLEOTIDE SEQUENCE [LARGE SCALE GENOMIC DNA]</scope>
    <source>
        <strain evidence="2">TK-2024</strain>
        <tissue evidence="2">Old leaves</tissue>
    </source>
</reference>
<comment type="caution">
    <text evidence="2">The sequence shown here is derived from an EMBL/GenBank/DDBJ whole genome shotgun (WGS) entry which is preliminary data.</text>
</comment>
<keyword evidence="3" id="KW-1185">Reference proteome</keyword>
<evidence type="ECO:0000313" key="2">
    <source>
        <dbReference type="EMBL" id="KAK8476579.1"/>
    </source>
</evidence>
<evidence type="ECO:0000313" key="3">
    <source>
        <dbReference type="Proteomes" id="UP001396334"/>
    </source>
</evidence>
<organism evidence="2 3">
    <name type="scientific">Hibiscus sabdariffa</name>
    <name type="common">roselle</name>
    <dbReference type="NCBI Taxonomy" id="183260"/>
    <lineage>
        <taxon>Eukaryota</taxon>
        <taxon>Viridiplantae</taxon>
        <taxon>Streptophyta</taxon>
        <taxon>Embryophyta</taxon>
        <taxon>Tracheophyta</taxon>
        <taxon>Spermatophyta</taxon>
        <taxon>Magnoliopsida</taxon>
        <taxon>eudicotyledons</taxon>
        <taxon>Gunneridae</taxon>
        <taxon>Pentapetalae</taxon>
        <taxon>rosids</taxon>
        <taxon>malvids</taxon>
        <taxon>Malvales</taxon>
        <taxon>Malvaceae</taxon>
        <taxon>Malvoideae</taxon>
        <taxon>Hibiscus</taxon>
    </lineage>
</organism>
<sequence length="352" mass="37556">MENPTVTAAFAITSGDLSVNGGRPPDPVFTLDGTSGFAHPRSPTGFNAQQSYKKGRGVDGSCDSQKDLDVMMRDDSSDTIVELDNSDPSLALSPTAKAVDGGIFSPGVPSFKEKLMGAAGCIRDTVNLSVLDVDVRDEDVRIGEFMLLQVNRYCLCILRTMSDRHISKVIARVPTNTETQQRQDTVIREQRFKGLSSAEGNRGSVSSRGVPEFDGGHTVPENVASAGRVIAAKSSLTAAKNVTVQVLEPGMALGSHASKGRILPNSLRSGLSKSNLNFKQLGTKQKKRDGRGVGKQSIASGLSKLMEDLNNAETSVAFKQGSIASGGNGDEKRVNWIPNSTFEQRGLSERQV</sequence>
<dbReference type="EMBL" id="JBBPBN010002157">
    <property type="protein sequence ID" value="KAK8476579.1"/>
    <property type="molecule type" value="Genomic_DNA"/>
</dbReference>
<proteinExistence type="predicted"/>
<protein>
    <submittedName>
        <fullName evidence="2">Uncharacterized protein</fullName>
    </submittedName>
</protein>